<accession>A0A1H4GG12</accession>
<dbReference type="GO" id="GO:0046872">
    <property type="term" value="F:metal ion binding"/>
    <property type="evidence" value="ECO:0007669"/>
    <property type="project" value="UniProtKB-KW"/>
</dbReference>
<evidence type="ECO:0000313" key="7">
    <source>
        <dbReference type="EMBL" id="SEB08563.1"/>
    </source>
</evidence>
<keyword evidence="5" id="KW-0460">Magnesium</keyword>
<protein>
    <submittedName>
        <fullName evidence="7">Glutathionylspermidine synthase</fullName>
    </submittedName>
</protein>
<feature type="domain" description="Glutathionylspermidine synthase pre-ATP-grasp-like" evidence="6">
    <location>
        <begin position="12"/>
        <end position="395"/>
    </location>
</feature>
<reference evidence="7 8" key="1">
    <citation type="submission" date="2016-10" db="EMBL/GenBank/DDBJ databases">
        <authorList>
            <person name="de Groot N.N."/>
        </authorList>
    </citation>
    <scope>NUCLEOTIDE SEQUENCE [LARGE SCALE GENOMIC DNA]</scope>
    <source>
        <strain evidence="7 8">DSM 15345</strain>
    </source>
</reference>
<dbReference type="Pfam" id="PF03738">
    <property type="entry name" value="GSP_synth"/>
    <property type="match status" value="1"/>
</dbReference>
<evidence type="ECO:0000256" key="3">
    <source>
        <dbReference type="ARBA" id="ARBA00022741"/>
    </source>
</evidence>
<dbReference type="OrthoDB" id="9765517at2"/>
<organism evidence="7 8">
    <name type="scientific">Rubrimonas cliftonensis</name>
    <dbReference type="NCBI Taxonomy" id="89524"/>
    <lineage>
        <taxon>Bacteria</taxon>
        <taxon>Pseudomonadati</taxon>
        <taxon>Pseudomonadota</taxon>
        <taxon>Alphaproteobacteria</taxon>
        <taxon>Rhodobacterales</taxon>
        <taxon>Paracoccaceae</taxon>
        <taxon>Rubrimonas</taxon>
    </lineage>
</organism>
<evidence type="ECO:0000259" key="6">
    <source>
        <dbReference type="Pfam" id="PF03738"/>
    </source>
</evidence>
<dbReference type="EMBL" id="FNQM01000067">
    <property type="protein sequence ID" value="SEB08563.1"/>
    <property type="molecule type" value="Genomic_DNA"/>
</dbReference>
<dbReference type="InterPro" id="IPR005494">
    <property type="entry name" value="GSPS_pre-ATP-grasp-like_dom"/>
</dbReference>
<dbReference type="InterPro" id="IPR016185">
    <property type="entry name" value="PreATP-grasp_dom_sf"/>
</dbReference>
<sequence length="397" mass="43332">MKRIALAERPDWKRKADELGFRFHTMHGAPYWDETSAYAFTLEQIERDVEAPATDLHALCLDAVDAILASEALLDRLAIPEAARDMIAASWAAREPSLYGRLDLAYSGDGPAKLLEYNADTPTSLYETGSFQWLWLEDQIATGALPAGTDQFNAVHEAMAERFKTLFPKGHDIHFASVAGVEEDFATVEYMAWIANEAGLTPHYVALDAIGVTGAGQFADAEARVIGTLFKLYPWEDMLRDDFAAAIPASRCRIIEPAWKALLSNKGLLPVLWRRHEGHPNLLPALFADEMAGGDPLVARARDAMTGAHVLKPLFSREGASVSIVEGGVVTEQSADRAYDAHPMIAQAYAPLPAFDGARPVLGAWIVGEACVGLGVREDAGRITQDLSRFKPHVILP</sequence>
<name>A0A1H4GG12_9RHOB</name>
<keyword evidence="2" id="KW-0479">Metal-binding</keyword>
<dbReference type="SUPFAM" id="SSF56059">
    <property type="entry name" value="Glutathione synthetase ATP-binding domain-like"/>
    <property type="match status" value="1"/>
</dbReference>
<evidence type="ECO:0000256" key="5">
    <source>
        <dbReference type="ARBA" id="ARBA00022842"/>
    </source>
</evidence>
<keyword evidence="1" id="KW-0436">Ligase</keyword>
<dbReference type="Proteomes" id="UP000198703">
    <property type="component" value="Unassembled WGS sequence"/>
</dbReference>
<dbReference type="STRING" id="89524.SAMN05444370_1673"/>
<dbReference type="Gene3D" id="3.30.1490.330">
    <property type="match status" value="1"/>
</dbReference>
<dbReference type="AlphaFoldDB" id="A0A1H4GG12"/>
<gene>
    <name evidence="7" type="ORF">SAMN05444370_1673</name>
</gene>
<evidence type="ECO:0000256" key="4">
    <source>
        <dbReference type="ARBA" id="ARBA00022840"/>
    </source>
</evidence>
<dbReference type="GO" id="GO:0016874">
    <property type="term" value="F:ligase activity"/>
    <property type="evidence" value="ECO:0007669"/>
    <property type="project" value="UniProtKB-KW"/>
</dbReference>
<evidence type="ECO:0000256" key="1">
    <source>
        <dbReference type="ARBA" id="ARBA00022598"/>
    </source>
</evidence>
<keyword evidence="3" id="KW-0547">Nucleotide-binding</keyword>
<keyword evidence="4" id="KW-0067">ATP-binding</keyword>
<evidence type="ECO:0000256" key="2">
    <source>
        <dbReference type="ARBA" id="ARBA00022723"/>
    </source>
</evidence>
<evidence type="ECO:0000313" key="8">
    <source>
        <dbReference type="Proteomes" id="UP000198703"/>
    </source>
</evidence>
<keyword evidence="8" id="KW-1185">Reference proteome</keyword>
<dbReference type="GO" id="GO:0005524">
    <property type="term" value="F:ATP binding"/>
    <property type="evidence" value="ECO:0007669"/>
    <property type="project" value="UniProtKB-KW"/>
</dbReference>
<dbReference type="SUPFAM" id="SSF52440">
    <property type="entry name" value="PreATP-grasp domain"/>
    <property type="match status" value="1"/>
</dbReference>
<proteinExistence type="predicted"/>
<dbReference type="RefSeq" id="WP_093257135.1">
    <property type="nucleotide sequence ID" value="NZ_FNQM01000067.1"/>
</dbReference>